<sequence length="549" mass="59126">MFAKGHTPLFAISANVSLIHLLAVWSILVEQIDFVQDKRRFIVGPIGLSASRSASQSVGASAEPQPTAYGSSPAGAGSSSAMRAARDAQLHSLESQSLSSLHTLGDGLPAPEVLCRLTSVDDSDFHVLDFIRAGAQPMPAVKITQPSRPFLVETTGGDSSMNPVTASAGSPLRLVAPSKLPHRSPGDLPKAILDLKADDDFTSRYSAMSMMELNTEVKNIHNPRSNGPEWRVALVACALARYKVNIAALSDTRFSKQCQLEEVGAGYTFSWSGRPKAERRNAGVAFAFQNDIVRRLPCLPLGINDRLMSLHLPLRRDKFVTIISANAPPMTSPDAAKDKFYEYLSSLLPTVPKADKLIVLGDFNARQLRITRVTCDELAQDRLTWRKSVKTCTAIHVVNLIAIAKAKRAACRSQTPRINTASVQALPTCARCQRTFRARIGLVGHLQTQCSNNHITSIFATPASDPTTTTTPTTDSNFIDAPQPTIIDIILPPPPTAPITAPKITCPTPTTLVATTDYLSPGSSNTTTTASTSDGDSVLICSHYDRTFT</sequence>
<keyword evidence="2" id="KW-1133">Transmembrane helix</keyword>
<evidence type="ECO:0000256" key="1">
    <source>
        <dbReference type="SAM" id="MobiDB-lite"/>
    </source>
</evidence>
<feature type="transmembrane region" description="Helical" evidence="2">
    <location>
        <begin position="7"/>
        <end position="28"/>
    </location>
</feature>
<dbReference type="InterPro" id="IPR036691">
    <property type="entry name" value="Endo/exonu/phosph_ase_sf"/>
</dbReference>
<evidence type="ECO:0000256" key="2">
    <source>
        <dbReference type="SAM" id="Phobius"/>
    </source>
</evidence>
<organism evidence="5">
    <name type="scientific">Schistocephalus solidus</name>
    <name type="common">Tapeworm</name>
    <dbReference type="NCBI Taxonomy" id="70667"/>
    <lineage>
        <taxon>Eukaryota</taxon>
        <taxon>Metazoa</taxon>
        <taxon>Spiralia</taxon>
        <taxon>Lophotrochozoa</taxon>
        <taxon>Platyhelminthes</taxon>
        <taxon>Cestoda</taxon>
        <taxon>Eucestoda</taxon>
        <taxon>Diphyllobothriidea</taxon>
        <taxon>Diphyllobothriidae</taxon>
        <taxon>Schistocephalus</taxon>
    </lineage>
</organism>
<reference evidence="3 4" key="2">
    <citation type="submission" date="2018-11" db="EMBL/GenBank/DDBJ databases">
        <authorList>
            <consortium name="Pathogen Informatics"/>
        </authorList>
    </citation>
    <scope>NUCLEOTIDE SEQUENCE [LARGE SCALE GENOMIC DNA]</scope>
    <source>
        <strain evidence="3 4">NST_G2</strain>
    </source>
</reference>
<feature type="region of interest" description="Disordered" evidence="1">
    <location>
        <begin position="57"/>
        <end position="86"/>
    </location>
</feature>
<dbReference type="Gene3D" id="3.60.10.10">
    <property type="entry name" value="Endonuclease/exonuclease/phosphatase"/>
    <property type="match status" value="1"/>
</dbReference>
<proteinExistence type="predicted"/>
<keyword evidence="2" id="KW-0812">Transmembrane</keyword>
<dbReference type="WBParaSite" id="SSLN_0000003201-mRNA-1">
    <property type="protein sequence ID" value="SSLN_0000003201-mRNA-1"/>
    <property type="gene ID" value="SSLN_0000003201"/>
</dbReference>
<keyword evidence="4" id="KW-1185">Reference proteome</keyword>
<dbReference type="AlphaFoldDB" id="A0A183S735"/>
<dbReference type="EMBL" id="UYSU01000014">
    <property type="protein sequence ID" value="VDL81004.1"/>
    <property type="molecule type" value="Genomic_DNA"/>
</dbReference>
<keyword evidence="2" id="KW-0472">Membrane</keyword>
<evidence type="ECO:0000313" key="4">
    <source>
        <dbReference type="Proteomes" id="UP000275846"/>
    </source>
</evidence>
<gene>
    <name evidence="3" type="ORF">SSLN_LOCUS33</name>
</gene>
<dbReference type="Proteomes" id="UP000275846">
    <property type="component" value="Unassembled WGS sequence"/>
</dbReference>
<dbReference type="SUPFAM" id="SSF56219">
    <property type="entry name" value="DNase I-like"/>
    <property type="match status" value="1"/>
</dbReference>
<reference evidence="5" key="1">
    <citation type="submission" date="2016-06" db="UniProtKB">
        <authorList>
            <consortium name="WormBaseParasite"/>
        </authorList>
    </citation>
    <scope>IDENTIFICATION</scope>
</reference>
<evidence type="ECO:0000313" key="3">
    <source>
        <dbReference type="EMBL" id="VDL81004.1"/>
    </source>
</evidence>
<feature type="compositionally biased region" description="Low complexity" evidence="1">
    <location>
        <begin position="68"/>
        <end position="83"/>
    </location>
</feature>
<protein>
    <submittedName>
        <fullName evidence="5">C2H2-type domain-containing protein</fullName>
    </submittedName>
</protein>
<evidence type="ECO:0000313" key="5">
    <source>
        <dbReference type="WBParaSite" id="SSLN_0000003201-mRNA-1"/>
    </source>
</evidence>
<accession>A0A183S735</accession>
<name>A0A183S735_SCHSO</name>